<organism evidence="1">
    <name type="scientific">Rhizophora mucronata</name>
    <name type="common">Asiatic mangrove</name>
    <dbReference type="NCBI Taxonomy" id="61149"/>
    <lineage>
        <taxon>Eukaryota</taxon>
        <taxon>Viridiplantae</taxon>
        <taxon>Streptophyta</taxon>
        <taxon>Embryophyta</taxon>
        <taxon>Tracheophyta</taxon>
        <taxon>Spermatophyta</taxon>
        <taxon>Magnoliopsida</taxon>
        <taxon>eudicotyledons</taxon>
        <taxon>Gunneridae</taxon>
        <taxon>Pentapetalae</taxon>
        <taxon>rosids</taxon>
        <taxon>fabids</taxon>
        <taxon>Malpighiales</taxon>
        <taxon>Rhizophoraceae</taxon>
        <taxon>Rhizophora</taxon>
    </lineage>
</organism>
<proteinExistence type="predicted"/>
<accession>A0A2P2NNZ1</accession>
<dbReference type="AlphaFoldDB" id="A0A2P2NNZ1"/>
<name>A0A2P2NNZ1_RHIMU</name>
<sequence length="37" mass="4376">MRRSDDVGHPEWLFLRIHLGYGQSSRRCISEADILNF</sequence>
<dbReference type="EMBL" id="GGEC01063630">
    <property type="protein sequence ID" value="MBX44114.1"/>
    <property type="molecule type" value="Transcribed_RNA"/>
</dbReference>
<evidence type="ECO:0000313" key="1">
    <source>
        <dbReference type="EMBL" id="MBX44114.1"/>
    </source>
</evidence>
<reference evidence="1" key="1">
    <citation type="submission" date="2018-02" db="EMBL/GenBank/DDBJ databases">
        <title>Rhizophora mucronata_Transcriptome.</title>
        <authorList>
            <person name="Meera S.P."/>
            <person name="Sreeshan A."/>
            <person name="Augustine A."/>
        </authorList>
    </citation>
    <scope>NUCLEOTIDE SEQUENCE</scope>
    <source>
        <tissue evidence="1">Leaf</tissue>
    </source>
</reference>
<protein>
    <submittedName>
        <fullName evidence="1">Uncharacterized protein</fullName>
    </submittedName>
</protein>